<evidence type="ECO:0000313" key="1">
    <source>
        <dbReference type="EMBL" id="CDS18717.1"/>
    </source>
</evidence>
<reference evidence="3" key="3">
    <citation type="submission" date="2020-10" db="UniProtKB">
        <authorList>
            <consortium name="WormBaseParasite"/>
        </authorList>
    </citation>
    <scope>IDENTIFICATION</scope>
</reference>
<reference evidence="1" key="2">
    <citation type="submission" date="2014-06" db="EMBL/GenBank/DDBJ databases">
        <authorList>
            <person name="Aslett M."/>
        </authorList>
    </citation>
    <scope>NUCLEOTIDE SEQUENCE</scope>
</reference>
<evidence type="ECO:0000313" key="2">
    <source>
        <dbReference type="Proteomes" id="UP000492820"/>
    </source>
</evidence>
<dbReference type="AlphaFoldDB" id="A0A068WM33"/>
<proteinExistence type="predicted"/>
<evidence type="ECO:0000313" key="3">
    <source>
        <dbReference type="WBParaSite" id="EgrG_000654850"/>
    </source>
</evidence>
<dbReference type="Proteomes" id="UP000492820">
    <property type="component" value="Unassembled WGS sequence"/>
</dbReference>
<dbReference type="InterPro" id="IPR029058">
    <property type="entry name" value="AB_hydrolase_fold"/>
</dbReference>
<dbReference type="Gene3D" id="3.40.50.1820">
    <property type="entry name" value="alpha/beta hydrolase"/>
    <property type="match status" value="1"/>
</dbReference>
<name>A0A068WM33_ECHGR</name>
<dbReference type="SUPFAM" id="SSF53474">
    <property type="entry name" value="alpha/beta-Hydrolases"/>
    <property type="match status" value="1"/>
</dbReference>
<gene>
    <name evidence="1" type="ORF">EgrG_000654850</name>
</gene>
<protein>
    <submittedName>
        <fullName evidence="1 3">Lysosomal acid lipase:cholesteryl ester</fullName>
    </submittedName>
</protein>
<dbReference type="EMBL" id="LK028578">
    <property type="protein sequence ID" value="CDS18717.1"/>
    <property type="molecule type" value="Genomic_DNA"/>
</dbReference>
<dbReference type="PANTHER" id="PTHR11005">
    <property type="entry name" value="LYSOSOMAL ACID LIPASE-RELATED"/>
    <property type="match status" value="1"/>
</dbReference>
<dbReference type="OrthoDB" id="9974421at2759"/>
<accession>A0A068WM33</accession>
<dbReference type="WBParaSite" id="EgrG_000654850">
    <property type="protein sequence ID" value="EgrG_000654850"/>
    <property type="gene ID" value="EgrG_000654850"/>
</dbReference>
<organism evidence="1">
    <name type="scientific">Echinococcus granulosus</name>
    <name type="common">Hydatid tapeworm</name>
    <dbReference type="NCBI Taxonomy" id="6210"/>
    <lineage>
        <taxon>Eukaryota</taxon>
        <taxon>Metazoa</taxon>
        <taxon>Spiralia</taxon>
        <taxon>Lophotrochozoa</taxon>
        <taxon>Platyhelminthes</taxon>
        <taxon>Cestoda</taxon>
        <taxon>Eucestoda</taxon>
        <taxon>Cyclophyllidea</taxon>
        <taxon>Taeniidae</taxon>
        <taxon>Echinococcus</taxon>
        <taxon>Echinococcus granulosus group</taxon>
    </lineage>
</organism>
<reference evidence="1 2" key="1">
    <citation type="journal article" date="2013" name="Nature">
        <title>The genomes of four tapeworm species reveal adaptations to parasitism.</title>
        <authorList>
            <person name="Tsai I.J."/>
            <person name="Zarowiecki M."/>
            <person name="Holroyd N."/>
            <person name="Garciarrubio A."/>
            <person name="Sanchez-Flores A."/>
            <person name="Brooks K.L."/>
            <person name="Tracey A."/>
            <person name="Bobes R.J."/>
            <person name="Fragoso G."/>
            <person name="Sciutto E."/>
            <person name="Aslett M."/>
            <person name="Beasley H."/>
            <person name="Bennett H.M."/>
            <person name="Cai J."/>
            <person name="Camicia F."/>
            <person name="Clark R."/>
            <person name="Cucher M."/>
            <person name="De Silva N."/>
            <person name="Day T.A."/>
            <person name="Deplazes P."/>
            <person name="Estrada K."/>
            <person name="Fernandez C."/>
            <person name="Holland P.W."/>
            <person name="Hou J."/>
            <person name="Hu S."/>
            <person name="Huckvale T."/>
            <person name="Hung S.S."/>
            <person name="Kamenetzky L."/>
            <person name="Keane J.A."/>
            <person name="Kiss F."/>
            <person name="Koziol U."/>
            <person name="Lambert O."/>
            <person name="Liu K."/>
            <person name="Luo X."/>
            <person name="Luo Y."/>
            <person name="Macchiaroli N."/>
            <person name="Nichol S."/>
            <person name="Paps J."/>
            <person name="Parkinson J."/>
            <person name="Pouchkina-Stantcheva N."/>
            <person name="Riddiford N."/>
            <person name="Rosenzvit M."/>
            <person name="Salinas G."/>
            <person name="Wasmuth J.D."/>
            <person name="Zamanian M."/>
            <person name="Zheng Y."/>
            <person name="Cai X."/>
            <person name="Soberon X."/>
            <person name="Olson P.D."/>
            <person name="Laclette J.P."/>
            <person name="Brehm K."/>
            <person name="Berriman M."/>
            <person name="Garciarrubio A."/>
            <person name="Bobes R.J."/>
            <person name="Fragoso G."/>
            <person name="Sanchez-Flores A."/>
            <person name="Estrada K."/>
            <person name="Cevallos M.A."/>
            <person name="Morett E."/>
            <person name="Gonzalez V."/>
            <person name="Portillo T."/>
            <person name="Ochoa-Leyva A."/>
            <person name="Jose M.V."/>
            <person name="Sciutto E."/>
            <person name="Landa A."/>
            <person name="Jimenez L."/>
            <person name="Valdes V."/>
            <person name="Carrero J.C."/>
            <person name="Larralde C."/>
            <person name="Morales-Montor J."/>
            <person name="Limon-Lason J."/>
            <person name="Soberon X."/>
            <person name="Laclette J.P."/>
        </authorList>
    </citation>
    <scope>NUCLEOTIDE SEQUENCE [LARGE SCALE GENOMIC DNA]</scope>
</reference>
<sequence length="125" mass="14744">MWQGCFQTFDFGAAENMVKYNRTTPPPYGLDAVGLPVTVYWSGQDWLAPPRDISRILTELSRGRDAQMRDVYLPDYNHLDFVWGVDAASHIYRDIIHFFRQHQLWLVPMTTQNFKLRVISEEHRI</sequence>